<keyword evidence="3" id="KW-1185">Reference proteome</keyword>
<dbReference type="EMBL" id="KV454208">
    <property type="protein sequence ID" value="ODQ61567.1"/>
    <property type="molecule type" value="Genomic_DNA"/>
</dbReference>
<evidence type="ECO:0000313" key="2">
    <source>
        <dbReference type="EMBL" id="ODQ61567.1"/>
    </source>
</evidence>
<protein>
    <submittedName>
        <fullName evidence="2">Uncharacterized protein</fullName>
    </submittedName>
</protein>
<evidence type="ECO:0000313" key="3">
    <source>
        <dbReference type="Proteomes" id="UP000094112"/>
    </source>
</evidence>
<feature type="compositionally biased region" description="Polar residues" evidence="1">
    <location>
        <begin position="116"/>
        <end position="130"/>
    </location>
</feature>
<dbReference type="GeneID" id="30200095"/>
<gene>
    <name evidence="2" type="ORF">WICANDRAFT_59652</name>
</gene>
<sequence length="336" mass="37283">MSNHILQNTLNNSANINNSSFGTTSQDLNLDLFFNSPERFYRDIINESPIVSKTPQIGRTPLKNLNINFSTPNFLKNIETSANHQNNSVGKNFTPLKNQLFNSKVEIFETPKLTKQNTTTLNSSPTTIKIGSSAMKNDENINPSGSGKMIPPSPTPTSKMSNNNNVVVHQPPQIAPPPPPSQIPSIPKMGCFKKATETEKQVIKKPSNNNNNRFQIIMTDVNTFANNSKSSRPKKKKLARSSTSINTSSNAVTKKNNSLKRSLSQPQAKFMKSLTPKKSIDKKPEDEPIINQPSNSNSEVSSILTSKSSESNVEDIFDDEKILSDTEKLLNNDRYF</sequence>
<dbReference type="RefSeq" id="XP_019040774.1">
    <property type="nucleotide sequence ID" value="XM_019182849.1"/>
</dbReference>
<name>A0A1E3P9K3_WICAA</name>
<feature type="region of interest" description="Disordered" evidence="1">
    <location>
        <begin position="225"/>
        <end position="312"/>
    </location>
</feature>
<organism evidence="2 3">
    <name type="scientific">Wickerhamomyces anomalus (strain ATCC 58044 / CBS 1984 / NCYC 433 / NRRL Y-366-8)</name>
    <name type="common">Yeast</name>
    <name type="synonym">Hansenula anomala</name>
    <dbReference type="NCBI Taxonomy" id="683960"/>
    <lineage>
        <taxon>Eukaryota</taxon>
        <taxon>Fungi</taxon>
        <taxon>Dikarya</taxon>
        <taxon>Ascomycota</taxon>
        <taxon>Saccharomycotina</taxon>
        <taxon>Saccharomycetes</taxon>
        <taxon>Phaffomycetales</taxon>
        <taxon>Wickerhamomycetaceae</taxon>
        <taxon>Wickerhamomyces</taxon>
    </lineage>
</organism>
<proteinExistence type="predicted"/>
<evidence type="ECO:0000256" key="1">
    <source>
        <dbReference type="SAM" id="MobiDB-lite"/>
    </source>
</evidence>
<accession>A0A1E3P9K3</accession>
<feature type="compositionally biased region" description="Polar residues" evidence="1">
    <location>
        <begin position="291"/>
        <end position="311"/>
    </location>
</feature>
<feature type="region of interest" description="Disordered" evidence="1">
    <location>
        <begin position="116"/>
        <end position="137"/>
    </location>
</feature>
<dbReference type="OrthoDB" id="3981138at2759"/>
<dbReference type="AlphaFoldDB" id="A0A1E3P9K3"/>
<feature type="compositionally biased region" description="Polar residues" evidence="1">
    <location>
        <begin position="243"/>
        <end position="267"/>
    </location>
</feature>
<reference evidence="2 3" key="1">
    <citation type="journal article" date="2016" name="Proc. Natl. Acad. Sci. U.S.A.">
        <title>Comparative genomics of biotechnologically important yeasts.</title>
        <authorList>
            <person name="Riley R."/>
            <person name="Haridas S."/>
            <person name="Wolfe K.H."/>
            <person name="Lopes M.R."/>
            <person name="Hittinger C.T."/>
            <person name="Goeker M."/>
            <person name="Salamov A.A."/>
            <person name="Wisecaver J.H."/>
            <person name="Long T.M."/>
            <person name="Calvey C.H."/>
            <person name="Aerts A.L."/>
            <person name="Barry K.W."/>
            <person name="Choi C."/>
            <person name="Clum A."/>
            <person name="Coughlan A.Y."/>
            <person name="Deshpande S."/>
            <person name="Douglass A.P."/>
            <person name="Hanson S.J."/>
            <person name="Klenk H.-P."/>
            <person name="LaButti K.M."/>
            <person name="Lapidus A."/>
            <person name="Lindquist E.A."/>
            <person name="Lipzen A.M."/>
            <person name="Meier-Kolthoff J.P."/>
            <person name="Ohm R.A."/>
            <person name="Otillar R.P."/>
            <person name="Pangilinan J.L."/>
            <person name="Peng Y."/>
            <person name="Rokas A."/>
            <person name="Rosa C.A."/>
            <person name="Scheuner C."/>
            <person name="Sibirny A.A."/>
            <person name="Slot J.C."/>
            <person name="Stielow J.B."/>
            <person name="Sun H."/>
            <person name="Kurtzman C.P."/>
            <person name="Blackwell M."/>
            <person name="Grigoriev I.V."/>
            <person name="Jeffries T.W."/>
        </authorList>
    </citation>
    <scope>NUCLEOTIDE SEQUENCE [LARGE SCALE GENOMIC DNA]</scope>
    <source>
        <strain evidence="3">ATCC 58044 / CBS 1984 / NCYC 433 / NRRL Y-366-8</strain>
    </source>
</reference>
<dbReference type="Proteomes" id="UP000094112">
    <property type="component" value="Unassembled WGS sequence"/>
</dbReference>